<evidence type="ECO:0000313" key="3">
    <source>
        <dbReference type="EMBL" id="KZP06565.1"/>
    </source>
</evidence>
<dbReference type="Proteomes" id="UP000076532">
    <property type="component" value="Unassembled WGS sequence"/>
</dbReference>
<accession>A0A167WWI6</accession>
<evidence type="ECO:0000256" key="1">
    <source>
        <dbReference type="SAM" id="MobiDB-lite"/>
    </source>
</evidence>
<name>A0A167WWI6_9AGAM</name>
<feature type="compositionally biased region" description="Low complexity" evidence="1">
    <location>
        <begin position="66"/>
        <end position="76"/>
    </location>
</feature>
<sequence>MRWSGSERQPCPMVVASQTGRWRVAGREWTCSSSSCRRPYAGSPSTPPSRGSNWQLRGRGKRGTRQAQPPQAAVHAPRAHHVLAVHIEAAREAVEQRVAQVAVAVQEERAAVAQAAAVPVALALAPPPLQLHLAAPARLPPLPLARRLARVPRARQPLLQHARQGARAERQREQLPANLYHLWLSHLAGRWSGRDCLLAVWVPWCLALILYRPMNIIIYYSSSKCPMR</sequence>
<evidence type="ECO:0000256" key="2">
    <source>
        <dbReference type="SAM" id="Phobius"/>
    </source>
</evidence>
<keyword evidence="2" id="KW-1133">Transmembrane helix</keyword>
<keyword evidence="4" id="KW-1185">Reference proteome</keyword>
<keyword evidence="2" id="KW-0472">Membrane</keyword>
<protein>
    <submittedName>
        <fullName evidence="3">Uncharacterized protein</fullName>
    </submittedName>
</protein>
<evidence type="ECO:0000313" key="4">
    <source>
        <dbReference type="Proteomes" id="UP000076532"/>
    </source>
</evidence>
<dbReference type="AlphaFoldDB" id="A0A167WWI6"/>
<keyword evidence="2" id="KW-0812">Transmembrane</keyword>
<dbReference type="EMBL" id="KV417782">
    <property type="protein sequence ID" value="KZP06565.1"/>
    <property type="molecule type" value="Genomic_DNA"/>
</dbReference>
<feature type="region of interest" description="Disordered" evidence="1">
    <location>
        <begin position="34"/>
        <end position="76"/>
    </location>
</feature>
<reference evidence="3 4" key="1">
    <citation type="journal article" date="2016" name="Mol. Biol. Evol.">
        <title>Comparative Genomics of Early-Diverging Mushroom-Forming Fungi Provides Insights into the Origins of Lignocellulose Decay Capabilities.</title>
        <authorList>
            <person name="Nagy L.G."/>
            <person name="Riley R."/>
            <person name="Tritt A."/>
            <person name="Adam C."/>
            <person name="Daum C."/>
            <person name="Floudas D."/>
            <person name="Sun H."/>
            <person name="Yadav J.S."/>
            <person name="Pangilinan J."/>
            <person name="Larsson K.H."/>
            <person name="Matsuura K."/>
            <person name="Barry K."/>
            <person name="Labutti K."/>
            <person name="Kuo R."/>
            <person name="Ohm R.A."/>
            <person name="Bhattacharya S.S."/>
            <person name="Shirouzu T."/>
            <person name="Yoshinaga Y."/>
            <person name="Martin F.M."/>
            <person name="Grigoriev I.V."/>
            <person name="Hibbett D.S."/>
        </authorList>
    </citation>
    <scope>NUCLEOTIDE SEQUENCE [LARGE SCALE GENOMIC DNA]</scope>
    <source>
        <strain evidence="3 4">CBS 109695</strain>
    </source>
</reference>
<feature type="transmembrane region" description="Helical" evidence="2">
    <location>
        <begin position="198"/>
        <end position="220"/>
    </location>
</feature>
<proteinExistence type="predicted"/>
<organism evidence="3 4">
    <name type="scientific">Athelia psychrophila</name>
    <dbReference type="NCBI Taxonomy" id="1759441"/>
    <lineage>
        <taxon>Eukaryota</taxon>
        <taxon>Fungi</taxon>
        <taxon>Dikarya</taxon>
        <taxon>Basidiomycota</taxon>
        <taxon>Agaricomycotina</taxon>
        <taxon>Agaricomycetes</taxon>
        <taxon>Agaricomycetidae</taxon>
        <taxon>Atheliales</taxon>
        <taxon>Atheliaceae</taxon>
        <taxon>Athelia</taxon>
    </lineage>
</organism>
<gene>
    <name evidence="3" type="ORF">FIBSPDRAFT_966355</name>
</gene>